<name>G4QNW9_GLANF</name>
<dbReference type="KEGG" id="gni:GNIT_3583"/>
<keyword evidence="2" id="KW-0732">Signal</keyword>
<feature type="signal peptide" evidence="2">
    <location>
        <begin position="1"/>
        <end position="18"/>
    </location>
</feature>
<organism evidence="4 5">
    <name type="scientific">Glaciecola nitratireducens (strain JCM 12485 / KCTC 12276 / FR1064)</name>
    <dbReference type="NCBI Taxonomy" id="1085623"/>
    <lineage>
        <taxon>Bacteria</taxon>
        <taxon>Pseudomonadati</taxon>
        <taxon>Pseudomonadota</taxon>
        <taxon>Gammaproteobacteria</taxon>
        <taxon>Alteromonadales</taxon>
        <taxon>Alteromonadaceae</taxon>
        <taxon>Brumicola</taxon>
    </lineage>
</organism>
<reference evidence="4 5" key="1">
    <citation type="journal article" date="2011" name="J. Bacteriol.">
        <title>Complete genome sequence of seawater bacterium Glaciecola nitratireducens FR1064T.</title>
        <authorList>
            <person name="Bian F."/>
            <person name="Qin Q.L."/>
            <person name="Xie B.B."/>
            <person name="Shu Y.L."/>
            <person name="Zhang X.Y."/>
            <person name="Yu Y."/>
            <person name="Chen B."/>
            <person name="Chen X.L."/>
            <person name="Zhou B.C."/>
            <person name="Zhang Y.Z."/>
        </authorList>
    </citation>
    <scope>NUCLEOTIDE SEQUENCE [LARGE SCALE GENOMIC DNA]</scope>
    <source>
        <strain evidence="5">JCM 12485 / KCTC 12276 / FR1064</strain>
    </source>
</reference>
<dbReference type="SUPFAM" id="SSF53474">
    <property type="entry name" value="alpha/beta-Hydrolases"/>
    <property type="match status" value="1"/>
</dbReference>
<gene>
    <name evidence="4" type="ordered locus">GNIT_3583</name>
</gene>
<dbReference type="InterPro" id="IPR001375">
    <property type="entry name" value="Peptidase_S9_cat"/>
</dbReference>
<sequence length="639" mass="73431">MRYWITLCLALSSFCVFAVEQLPSTYFGALPEFSRPMLSPDGKKIAFVRNISEPHHLALLTTYDIEKDKTYLILRSDNDETKLNWFRWVNNEDLIISAKFGSKCRSTRYYQTRLLSMRYDAVGVQPKEMLKRDNRSGYRASQFQDNVIDYLRDDPEHILVAVDLEKPNLPSVYKINIHTGRKTRVIKGKREIRDWITDRQSQVRIGKAYDYDSGDVVIFERKNEDTDLRAIFEYNSWKENGITVLGFDLDPNIMYFRTYKGDKLALYSMDLTTMVKTLVFEDENYDVDGDLVYSSKTNDVIGVSHAQADYGIHYFKDSRLPFHQALDNALPETHNFLQSFDREENRYLLYAENDNIPGIYLLGDRAEGALSVLLETYPQLPSDSLAKNKLVTYKTRDGLEIEGYLTLPVFGKPPYSTVVHPHGGPGARDYHGFDYWTAFMSHRGYAVFRPNFRGSSGYGKAFSEAQMKRWGLEMQDDITDATHWLIKEGIAKEEKICIVGASYGGYAATMATVKTPDLFACAVSFAGVTHLPKLAHRQRRFLGGDLVAENQIGDDSSDMQARSPYYNVAKVKTPTLLVHGKEDRVVHVEQSQLYADELEDYDKPFKYLELESADHYLTMGSNRMRFFEELDAFLATYLQ</sequence>
<dbReference type="RefSeq" id="WP_014110548.1">
    <property type="nucleotide sequence ID" value="NC_016041.1"/>
</dbReference>
<evidence type="ECO:0000259" key="3">
    <source>
        <dbReference type="Pfam" id="PF00326"/>
    </source>
</evidence>
<feature type="domain" description="Peptidase S9 prolyl oligopeptidase catalytic" evidence="3">
    <location>
        <begin position="433"/>
        <end position="638"/>
    </location>
</feature>
<dbReference type="GO" id="GO:0004252">
    <property type="term" value="F:serine-type endopeptidase activity"/>
    <property type="evidence" value="ECO:0007669"/>
    <property type="project" value="TreeGrafter"/>
</dbReference>
<dbReference type="Proteomes" id="UP000009282">
    <property type="component" value="Chromosome"/>
</dbReference>
<dbReference type="SUPFAM" id="SSF69304">
    <property type="entry name" value="Tricorn protease N-terminal domain"/>
    <property type="match status" value="1"/>
</dbReference>
<evidence type="ECO:0000313" key="4">
    <source>
        <dbReference type="EMBL" id="AEP31677.1"/>
    </source>
</evidence>
<dbReference type="GO" id="GO:0006508">
    <property type="term" value="P:proteolysis"/>
    <property type="evidence" value="ECO:0007669"/>
    <property type="project" value="InterPro"/>
</dbReference>
<dbReference type="Pfam" id="PF00326">
    <property type="entry name" value="Peptidase_S9"/>
    <property type="match status" value="1"/>
</dbReference>
<dbReference type="Gene3D" id="3.40.50.1820">
    <property type="entry name" value="alpha/beta hydrolase"/>
    <property type="match status" value="1"/>
</dbReference>
<dbReference type="OrthoDB" id="4269629at2"/>
<accession>G4QNW9</accession>
<dbReference type="PANTHER" id="PTHR42776">
    <property type="entry name" value="SERINE PEPTIDASE S9 FAMILY MEMBER"/>
    <property type="match status" value="1"/>
</dbReference>
<feature type="chain" id="PRO_5003467744" evidence="2">
    <location>
        <begin position="19"/>
        <end position="639"/>
    </location>
</feature>
<keyword evidence="1" id="KW-0378">Hydrolase</keyword>
<dbReference type="EMBL" id="CP003060">
    <property type="protein sequence ID" value="AEP31677.1"/>
    <property type="molecule type" value="Genomic_DNA"/>
</dbReference>
<keyword evidence="5" id="KW-1185">Reference proteome</keyword>
<proteinExistence type="predicted"/>
<dbReference type="HOGENOM" id="CLU_008615_3_1_6"/>
<dbReference type="eggNOG" id="COG1506">
    <property type="taxonomic scope" value="Bacteria"/>
</dbReference>
<evidence type="ECO:0000313" key="5">
    <source>
        <dbReference type="Proteomes" id="UP000009282"/>
    </source>
</evidence>
<dbReference type="STRING" id="1085623.GNIT_3583"/>
<evidence type="ECO:0000256" key="2">
    <source>
        <dbReference type="SAM" id="SignalP"/>
    </source>
</evidence>
<dbReference type="MEROPS" id="S09.A77"/>
<protein>
    <submittedName>
        <fullName evidence="4">Peptidase S9 prolyl oligopeptidase</fullName>
    </submittedName>
</protein>
<dbReference type="InterPro" id="IPR029058">
    <property type="entry name" value="AB_hydrolase_fold"/>
</dbReference>
<dbReference type="AlphaFoldDB" id="G4QNW9"/>
<dbReference type="PANTHER" id="PTHR42776:SF27">
    <property type="entry name" value="DIPEPTIDYL PEPTIDASE FAMILY MEMBER 6"/>
    <property type="match status" value="1"/>
</dbReference>
<evidence type="ECO:0000256" key="1">
    <source>
        <dbReference type="ARBA" id="ARBA00022801"/>
    </source>
</evidence>